<comment type="caution">
    <text evidence="2">The sequence shown here is derived from an EMBL/GenBank/DDBJ whole genome shotgun (WGS) entry which is preliminary data.</text>
</comment>
<sequence>MSKSVQSLLLDLVCGMELPEKTKYEVEYKDKAYFFCSESCKDRFDMNPEKYIK</sequence>
<dbReference type="SMART" id="SM00746">
    <property type="entry name" value="TRASH"/>
    <property type="match status" value="1"/>
</dbReference>
<proteinExistence type="predicted"/>
<accession>A0A0G0VNM6</accession>
<dbReference type="SUPFAM" id="SSF47240">
    <property type="entry name" value="Ferritin-like"/>
    <property type="match status" value="1"/>
</dbReference>
<dbReference type="InterPro" id="IPR007029">
    <property type="entry name" value="YHS_dom"/>
</dbReference>
<gene>
    <name evidence="2" type="ORF">UU02_C0009G0016</name>
</gene>
<dbReference type="Gene3D" id="1.10.620.20">
    <property type="entry name" value="Ribonucleotide Reductase, subunit A"/>
    <property type="match status" value="1"/>
</dbReference>
<evidence type="ECO:0000313" key="3">
    <source>
        <dbReference type="Proteomes" id="UP000034293"/>
    </source>
</evidence>
<organism evidence="2 3">
    <name type="scientific">Candidatus Woesebacteria bacterium GW2011_GWA1_40_43</name>
    <dbReference type="NCBI Taxonomy" id="1618553"/>
    <lineage>
        <taxon>Bacteria</taxon>
        <taxon>Candidatus Woeseibacteriota</taxon>
    </lineage>
</organism>
<dbReference type="AlphaFoldDB" id="A0A0G0VNM6"/>
<evidence type="ECO:0000313" key="2">
    <source>
        <dbReference type="EMBL" id="KKR64367.1"/>
    </source>
</evidence>
<dbReference type="Proteomes" id="UP000034293">
    <property type="component" value="Unassembled WGS sequence"/>
</dbReference>
<reference evidence="2 3" key="1">
    <citation type="journal article" date="2015" name="Nature">
        <title>rRNA introns, odd ribosomes, and small enigmatic genomes across a large radiation of phyla.</title>
        <authorList>
            <person name="Brown C.T."/>
            <person name="Hug L.A."/>
            <person name="Thomas B.C."/>
            <person name="Sharon I."/>
            <person name="Castelle C.J."/>
            <person name="Singh A."/>
            <person name="Wilkins M.J."/>
            <person name="Williams K.H."/>
            <person name="Banfield J.F."/>
        </authorList>
    </citation>
    <scope>NUCLEOTIDE SEQUENCE [LARGE SCALE GENOMIC DNA]</scope>
</reference>
<dbReference type="InterPro" id="IPR011017">
    <property type="entry name" value="TRASH_dom"/>
</dbReference>
<dbReference type="Pfam" id="PF04945">
    <property type="entry name" value="YHS"/>
    <property type="match status" value="1"/>
</dbReference>
<name>A0A0G0VNM6_9BACT</name>
<dbReference type="InterPro" id="IPR009078">
    <property type="entry name" value="Ferritin-like_SF"/>
</dbReference>
<evidence type="ECO:0000259" key="1">
    <source>
        <dbReference type="SMART" id="SM00746"/>
    </source>
</evidence>
<protein>
    <submittedName>
        <fullName evidence="2">YHS domain protein</fullName>
    </submittedName>
</protein>
<feature type="domain" description="TRASH" evidence="1">
    <location>
        <begin position="11"/>
        <end position="48"/>
    </location>
</feature>
<dbReference type="EMBL" id="LBZA01000009">
    <property type="protein sequence ID" value="KKR64367.1"/>
    <property type="molecule type" value="Genomic_DNA"/>
</dbReference>
<dbReference type="GO" id="GO:0016491">
    <property type="term" value="F:oxidoreductase activity"/>
    <property type="evidence" value="ECO:0007669"/>
    <property type="project" value="InterPro"/>
</dbReference>
<dbReference type="InterPro" id="IPR012348">
    <property type="entry name" value="RNR-like"/>
</dbReference>